<dbReference type="Proteomes" id="UP000005141">
    <property type="component" value="Unassembled WGS sequence"/>
</dbReference>
<proteinExistence type="predicted"/>
<dbReference type="AlphaFoldDB" id="G1WDZ6"/>
<sequence>MSILVMVECGNDGSYSCYSAAPIGDYGLVDGDGKTVAQAKEDFLKAIEECRKAYPDDERYCNLTFEYRYDLRSFFNDFSHLNVSDIAKRAGIKPSLMRQYMSGEKTADEQTYECLSACIEQIKAERCATS</sequence>
<dbReference type="GeneID" id="95426610"/>
<evidence type="ECO:0000313" key="2">
    <source>
        <dbReference type="Proteomes" id="UP000005141"/>
    </source>
</evidence>
<keyword evidence="2" id="KW-1185">Reference proteome</keyword>
<dbReference type="OrthoDB" id="965427at2"/>
<evidence type="ECO:0000313" key="1">
    <source>
        <dbReference type="EMBL" id="EGV29295.1"/>
    </source>
</evidence>
<dbReference type="EMBL" id="ADGI01000062">
    <property type="protein sequence ID" value="EGV29295.1"/>
    <property type="molecule type" value="Genomic_DNA"/>
</dbReference>
<gene>
    <name evidence="1" type="ORF">HMPREF9431_02047</name>
</gene>
<protein>
    <recommendedName>
        <fullName evidence="3">Pilus assembly protein HicB</fullName>
    </recommendedName>
</protein>
<dbReference type="RefSeq" id="WP_004381123.1">
    <property type="nucleotide sequence ID" value="NZ_JH114217.1"/>
</dbReference>
<name>G1WDZ6_9BACT</name>
<accession>G1WDZ6</accession>
<dbReference type="PATRIC" id="fig|702438.4.peg.2131"/>
<dbReference type="eggNOG" id="COG1598">
    <property type="taxonomic scope" value="Bacteria"/>
</dbReference>
<evidence type="ECO:0008006" key="3">
    <source>
        <dbReference type="Google" id="ProtNLM"/>
    </source>
</evidence>
<reference evidence="1 2" key="1">
    <citation type="submission" date="2011-07" db="EMBL/GenBank/DDBJ databases">
        <title>The Genome Sequence of Prevotella oulorum F0390.</title>
        <authorList>
            <consortium name="The Broad Institute Genome Sequencing Platform"/>
            <consortium name="The Broad Institute Genome Sequencing Center for Infectious Disease"/>
            <person name="Earl A."/>
            <person name="Ward D."/>
            <person name="Feldgarden M."/>
            <person name="Gevers D."/>
            <person name="Izard J."/>
            <person name="Ganesan A."/>
            <person name="Baranova O.V."/>
            <person name="Blanton J.M."/>
            <person name="Tanner A.C."/>
            <person name="Dewhirst F.E."/>
            <person name="Young S.K."/>
            <person name="Zeng Q."/>
            <person name="Gargeya S."/>
            <person name="Fitzgerald M."/>
            <person name="Haas B."/>
            <person name="Abouelleil A."/>
            <person name="Alvarado L."/>
            <person name="Arachchi H.M."/>
            <person name="Berlin A."/>
            <person name="Brown A."/>
            <person name="Chapman S.B."/>
            <person name="Chen Z."/>
            <person name="Dunbar C."/>
            <person name="Freedman E."/>
            <person name="Gearin G."/>
            <person name="Gellesch M."/>
            <person name="Goldberg J."/>
            <person name="Griggs A."/>
            <person name="Gujja S."/>
            <person name="Heiman D."/>
            <person name="Howarth C."/>
            <person name="Larson L."/>
            <person name="Lui A."/>
            <person name="MacDonald P.J.P."/>
            <person name="Mehta T."/>
            <person name="Montmayeur A."/>
            <person name="Murphy C."/>
            <person name="Neiman D."/>
            <person name="Pearson M."/>
            <person name="Priest M."/>
            <person name="Roberts A."/>
            <person name="Saif S."/>
            <person name="Shea T."/>
            <person name="Shenoy N."/>
            <person name="Sisk P."/>
            <person name="Stolte C."/>
            <person name="Sykes S."/>
            <person name="Wortman J."/>
            <person name="Nusbaum C."/>
            <person name="Birren B."/>
        </authorList>
    </citation>
    <scope>NUCLEOTIDE SEQUENCE [LARGE SCALE GENOMIC DNA]</scope>
    <source>
        <strain evidence="1 2">F0390</strain>
    </source>
</reference>
<dbReference type="HOGENOM" id="CLU_147994_1_0_10"/>
<comment type="caution">
    <text evidence="1">The sequence shown here is derived from an EMBL/GenBank/DDBJ whole genome shotgun (WGS) entry which is preliminary data.</text>
</comment>
<organism evidence="1 2">
    <name type="scientific">Segatella oulorum F0390</name>
    <dbReference type="NCBI Taxonomy" id="702438"/>
    <lineage>
        <taxon>Bacteria</taxon>
        <taxon>Pseudomonadati</taxon>
        <taxon>Bacteroidota</taxon>
        <taxon>Bacteroidia</taxon>
        <taxon>Bacteroidales</taxon>
        <taxon>Prevotellaceae</taxon>
        <taxon>Segatella</taxon>
    </lineage>
</organism>